<dbReference type="SUPFAM" id="SSF57184">
    <property type="entry name" value="Growth factor receptor domain"/>
    <property type="match status" value="7"/>
</dbReference>
<dbReference type="SUPFAM" id="SSF55486">
    <property type="entry name" value="Metalloproteases ('zincins'), catalytic domain"/>
    <property type="match status" value="1"/>
</dbReference>
<feature type="transmembrane region" description="Helical" evidence="2">
    <location>
        <begin position="1669"/>
        <end position="1690"/>
    </location>
</feature>
<evidence type="ECO:0000256" key="2">
    <source>
        <dbReference type="SAM" id="Phobius"/>
    </source>
</evidence>
<keyword evidence="2" id="KW-0812">Transmembrane</keyword>
<dbReference type="PANTHER" id="PTHR23275:SF100">
    <property type="entry name" value="EGF-LIKE DOMAIN-CONTAINING PROTEIN"/>
    <property type="match status" value="1"/>
</dbReference>
<dbReference type="PROSITE" id="PS50026">
    <property type="entry name" value="EGF_3"/>
    <property type="match status" value="1"/>
</dbReference>
<dbReference type="SMART" id="SM00181">
    <property type="entry name" value="EGF"/>
    <property type="match status" value="15"/>
</dbReference>
<evidence type="ECO:0000313" key="6">
    <source>
        <dbReference type="Proteomes" id="UP000009168"/>
    </source>
</evidence>
<keyword evidence="2" id="KW-0472">Membrane</keyword>
<gene>
    <name evidence="5" type="ORF">TTHERM_00300550</name>
</gene>
<feature type="disulfide bond" evidence="1">
    <location>
        <begin position="507"/>
        <end position="517"/>
    </location>
</feature>
<feature type="transmembrane region" description="Helical" evidence="2">
    <location>
        <begin position="1622"/>
        <end position="1648"/>
    </location>
</feature>
<comment type="caution">
    <text evidence="1">Lacks conserved residue(s) required for the propagation of feature annotation.</text>
</comment>
<protein>
    <submittedName>
        <fullName evidence="5">EGF-like domain protein</fullName>
    </submittedName>
</protein>
<sequence length="1889" mass="217497">MKYNKVIFINIFALYLFIKHLDCAEIFQEIDQSQISNQDNIYQVQFRNDYSITQYQSINEFIQQSQMNLNQYQNQQKMENLVKGRILNQVNQIRLTANFDNILNNVPYYQTKLVKRAFRLVSYEISKILSIVRSSDTLKLEQQKCSSIVYSTAEYNNGIPQSDLHIYISKYDQQLLKQSEKVIICQYNNNQRASVGIISLDFSNYNIQDQSFLQSIIAQELFSQIYHLLGLNKDLIARFVDSKGVQITLDKIISTQEYQFSYNVLITNQIQLVSRQMFNCNDIEGILTEINLEKSIYFSKVFVNPQSLGADKVLSGRIFVGQIDLAFLKDTGFYPLVNNPYQQNESDQSLAYQKGCDFYKQLCFQDSNLQNFCSQDIKKCDNNHYGIAECNYFDSQIPCKIYQVVDINQFCFNRESNYKNDFNYYGNDSRCFESTLIRINSDTSNTDQARCLQNKCISNNTQIQIQFNSETLICSEENQKVVSVQNKGYIICPSNFEQFCQQNIEQCINNCSQNGLCINGKCECYPGYSGDYCQNINCVENNLFGCQQCSQDGSNICLKCYQGLYLSINKQECLQDCQTGQFVDQVNQQCKACQQGCKYCINNESCINCADNWYLNQVNQCVSKCPDGYFQEQIQQTLLNGQQISKWVCSKCHQACTTCFGYQINQCSECKKYYTLVPQNTCQHPKCDSNYYALNDKICIQCPSNCLSCTANEMCYRCENGFILINGKCQNSICKPGQIFIESTLKCEYCDEGCTQCIGKKSNCSNCQQNYYFWNNQCLQTCPYGFYKQLNPQNLSGNSNVQPNQNKQQIGMTSNYCSPCHQTCSDCIGPSQNDCSSCPPNYYLNVQDKSCKKSQLSNCIMALSQDVCLQCDAYYFLQNSKCQPNSCSPNFYALSVDNLQGFLAVQPSYKCLPCSYGCEACTNQNTCQQCSNGFQLDPESNQCILLNNSCLDGQYFDFQSQLCLDCSQNCLKCRDSNICLSCNNNYYLVNYSCQLPIIPPKTYYNSLLQQFLMCANPCSSCKDTNSCNYCYDPTDVLYQSQCIHQCPTGYFKQGNGQTNLSQCKQCDKTCLLCKDQLPTSCTVCQEGYEYYSDLSLCLPQCSNQFNVGLYYDVAQQKCVQCMKNCVKCQNQNTCTICQQGMFYDISQEQCSNCMDGCNICSDINTCQQCQVGMVYANQQCQKICTVKDLNCLRCDPITNVCLQCQSGQPVQSNGFCPVKCNLQNCQRCSSSTQCGECDDDYYLDINLQCQIKYCELSFCKQCNFDKYIPYCTKCQKEYLLTEDGTCSSKQCPQFGQQCQQCQNDNSCKICINGFYYSKEYNQCLSCPDKCSSCDQFQCFQYNTCPNGQYLFEKQCLNCFEQCQKCNGPNKSDCLDQELQQNCHYTCKECLGTDYNQCISCPENRILTFYYNVKYGECMCPYGTYDTLQIKCMEGHLDQIQRDLTIGFSYLGAVGVIAQSILSLNPAMFYLLSEFAQTLGQIQYINIKKAYDFDETVYALQHFNYNILSGVGSNVKPQEQKSTLRILEVRLEDLEKITSFYKTNNFLSNSEILILLNAACFSLMVFSNCLVHNETLKQYKNFKSVLRVFRFSLPAFMLVLTSSEMCVTIQLQMKKFDLDSGQVFALLLSIIFFTYQFVWIVIIIIQLGIKNSIRKKEHKLIFRIFNRKRFWQRIFLALLFVKKQFLSIILINVFKQPITLLFIQLITEVVFSIYIIVIKPYRGTIFKRFALLNQFTYIIVNIFLILISSNEDQQSETKPILYIFILSLILLVLVLYSIFSFYLIIKFVSQKVARNLTNRNEKTAILQKNHVSSITLRKTSTSENQVLNQIQEIQSQKKNQKYTVSNNQPNNFELVNIDQNNEQNTDNIFITNDCQINVDEEHQFQFAKDK</sequence>
<evidence type="ECO:0000256" key="1">
    <source>
        <dbReference type="PROSITE-ProRule" id="PRU00076"/>
    </source>
</evidence>
<feature type="domain" description="EGF-like" evidence="4">
    <location>
        <begin position="503"/>
        <end position="534"/>
    </location>
</feature>
<keyword evidence="3" id="KW-0732">Signal</keyword>
<dbReference type="PROSITE" id="PS00652">
    <property type="entry name" value="TNFR_NGFR_1"/>
    <property type="match status" value="1"/>
</dbReference>
<dbReference type="RefSeq" id="XP_001024582.2">
    <property type="nucleotide sequence ID" value="XM_001024582.3"/>
</dbReference>
<reference evidence="6" key="1">
    <citation type="journal article" date="2006" name="PLoS Biol.">
        <title>Macronuclear genome sequence of the ciliate Tetrahymena thermophila, a model eukaryote.</title>
        <authorList>
            <person name="Eisen J.A."/>
            <person name="Coyne R.S."/>
            <person name="Wu M."/>
            <person name="Wu D."/>
            <person name="Thiagarajan M."/>
            <person name="Wortman J.R."/>
            <person name="Badger J.H."/>
            <person name="Ren Q."/>
            <person name="Amedeo P."/>
            <person name="Jones K.M."/>
            <person name="Tallon L.J."/>
            <person name="Delcher A.L."/>
            <person name="Salzberg S.L."/>
            <person name="Silva J.C."/>
            <person name="Haas B.J."/>
            <person name="Majoros W.H."/>
            <person name="Farzad M."/>
            <person name="Carlton J.M."/>
            <person name="Smith R.K. Jr."/>
            <person name="Garg J."/>
            <person name="Pearlman R.E."/>
            <person name="Karrer K.M."/>
            <person name="Sun L."/>
            <person name="Manning G."/>
            <person name="Elde N.C."/>
            <person name="Turkewitz A.P."/>
            <person name="Asai D.J."/>
            <person name="Wilkes D.E."/>
            <person name="Wang Y."/>
            <person name="Cai H."/>
            <person name="Collins K."/>
            <person name="Stewart B.A."/>
            <person name="Lee S.R."/>
            <person name="Wilamowska K."/>
            <person name="Weinberg Z."/>
            <person name="Ruzzo W.L."/>
            <person name="Wloga D."/>
            <person name="Gaertig J."/>
            <person name="Frankel J."/>
            <person name="Tsao C.-C."/>
            <person name="Gorovsky M.A."/>
            <person name="Keeling P.J."/>
            <person name="Waller R.F."/>
            <person name="Patron N.J."/>
            <person name="Cherry J.M."/>
            <person name="Stover N.A."/>
            <person name="Krieger C.J."/>
            <person name="del Toro C."/>
            <person name="Ryder H.F."/>
            <person name="Williamson S.C."/>
            <person name="Barbeau R.A."/>
            <person name="Hamilton E.P."/>
            <person name="Orias E."/>
        </authorList>
    </citation>
    <scope>NUCLEOTIDE SEQUENCE [LARGE SCALE GENOMIC DNA]</scope>
    <source>
        <strain evidence="6">SB210</strain>
    </source>
</reference>
<keyword evidence="1" id="KW-1015">Disulfide bond</keyword>
<accession>I7M3U9</accession>
<feature type="transmembrane region" description="Helical" evidence="2">
    <location>
        <begin position="1590"/>
        <end position="1610"/>
    </location>
</feature>
<dbReference type="EMBL" id="GG662449">
    <property type="protein sequence ID" value="EAS04337.2"/>
    <property type="molecule type" value="Genomic_DNA"/>
</dbReference>
<proteinExistence type="predicted"/>
<keyword evidence="6" id="KW-1185">Reference proteome</keyword>
<dbReference type="InParanoid" id="I7M3U9"/>
<dbReference type="KEGG" id="tet:TTHERM_00300550"/>
<keyword evidence="1" id="KW-0245">EGF-like domain</keyword>
<dbReference type="InterPro" id="IPR001368">
    <property type="entry name" value="TNFR/NGFR_Cys_rich_reg"/>
</dbReference>
<dbReference type="PROSITE" id="PS00022">
    <property type="entry name" value="EGF_1"/>
    <property type="match status" value="1"/>
</dbReference>
<dbReference type="InterPro" id="IPR006212">
    <property type="entry name" value="Furin_repeat"/>
</dbReference>
<dbReference type="PANTHER" id="PTHR23275">
    <property type="entry name" value="CABRIOLET.-RELATED"/>
    <property type="match status" value="1"/>
</dbReference>
<feature type="transmembrane region" description="Helical" evidence="2">
    <location>
        <begin position="1728"/>
        <end position="1747"/>
    </location>
</feature>
<evidence type="ECO:0000256" key="3">
    <source>
        <dbReference type="SAM" id="SignalP"/>
    </source>
</evidence>
<dbReference type="InterPro" id="IPR052798">
    <property type="entry name" value="Giardia_VSA"/>
</dbReference>
<feature type="disulfide bond" evidence="1">
    <location>
        <begin position="524"/>
        <end position="533"/>
    </location>
</feature>
<evidence type="ECO:0000313" key="5">
    <source>
        <dbReference type="EMBL" id="EAS04337.2"/>
    </source>
</evidence>
<dbReference type="InterPro" id="IPR000742">
    <property type="entry name" value="EGF"/>
</dbReference>
<dbReference type="OrthoDB" id="10035969at2759"/>
<dbReference type="GeneID" id="7832411"/>
<dbReference type="Proteomes" id="UP000009168">
    <property type="component" value="Unassembled WGS sequence"/>
</dbReference>
<feature type="chain" id="PRO_5003712231" evidence="3">
    <location>
        <begin position="24"/>
        <end position="1889"/>
    </location>
</feature>
<feature type="transmembrane region" description="Helical" evidence="2">
    <location>
        <begin position="1551"/>
        <end position="1570"/>
    </location>
</feature>
<dbReference type="InterPro" id="IPR009030">
    <property type="entry name" value="Growth_fac_rcpt_cys_sf"/>
</dbReference>
<feature type="transmembrane region" description="Helical" evidence="2">
    <location>
        <begin position="1759"/>
        <end position="1784"/>
    </location>
</feature>
<feature type="signal peptide" evidence="3">
    <location>
        <begin position="1"/>
        <end position="23"/>
    </location>
</feature>
<organism evidence="5 6">
    <name type="scientific">Tetrahymena thermophila (strain SB210)</name>
    <dbReference type="NCBI Taxonomy" id="312017"/>
    <lineage>
        <taxon>Eukaryota</taxon>
        <taxon>Sar</taxon>
        <taxon>Alveolata</taxon>
        <taxon>Ciliophora</taxon>
        <taxon>Intramacronucleata</taxon>
        <taxon>Oligohymenophorea</taxon>
        <taxon>Hymenostomatida</taxon>
        <taxon>Tetrahymenina</taxon>
        <taxon>Tetrahymenidae</taxon>
        <taxon>Tetrahymena</taxon>
    </lineage>
</organism>
<dbReference type="Gene3D" id="2.10.220.10">
    <property type="entry name" value="Hormone Receptor, Insulin-like Growth Factor Receptor 1, Chain A, domain 2"/>
    <property type="match status" value="6"/>
</dbReference>
<keyword evidence="2" id="KW-1133">Transmembrane helix</keyword>
<name>I7M3U9_TETTS</name>
<dbReference type="eggNOG" id="KOG3525">
    <property type="taxonomic scope" value="Eukaryota"/>
</dbReference>
<dbReference type="CDD" id="cd00064">
    <property type="entry name" value="FU"/>
    <property type="match status" value="3"/>
</dbReference>
<dbReference type="SMART" id="SM00261">
    <property type="entry name" value="FU"/>
    <property type="match status" value="15"/>
</dbReference>
<feature type="transmembrane region" description="Helical" evidence="2">
    <location>
        <begin position="1696"/>
        <end position="1716"/>
    </location>
</feature>
<dbReference type="PROSITE" id="PS01186">
    <property type="entry name" value="EGF_2"/>
    <property type="match status" value="1"/>
</dbReference>
<evidence type="ECO:0000259" key="4">
    <source>
        <dbReference type="PROSITE" id="PS50026"/>
    </source>
</evidence>